<evidence type="ECO:0000313" key="3">
    <source>
        <dbReference type="Proteomes" id="UP001174909"/>
    </source>
</evidence>
<name>A0AA35RBX4_GEOBA</name>
<evidence type="ECO:0000313" key="2">
    <source>
        <dbReference type="EMBL" id="CAI8007831.1"/>
    </source>
</evidence>
<evidence type="ECO:0000256" key="1">
    <source>
        <dbReference type="RuleBase" id="RU000363"/>
    </source>
</evidence>
<comment type="similarity">
    <text evidence="1">Belongs to the short-chain dehydrogenases/reductases (SDR) family.</text>
</comment>
<reference evidence="2" key="1">
    <citation type="submission" date="2023-03" db="EMBL/GenBank/DDBJ databases">
        <authorList>
            <person name="Steffen K."/>
            <person name="Cardenas P."/>
        </authorList>
    </citation>
    <scope>NUCLEOTIDE SEQUENCE</scope>
</reference>
<proteinExistence type="inferred from homology"/>
<dbReference type="EMBL" id="CASHTH010000800">
    <property type="protein sequence ID" value="CAI8007831.1"/>
    <property type="molecule type" value="Genomic_DNA"/>
</dbReference>
<dbReference type="SUPFAM" id="SSF51735">
    <property type="entry name" value="NAD(P)-binding Rossmann-fold domains"/>
    <property type="match status" value="1"/>
</dbReference>
<protein>
    <submittedName>
        <fullName evidence="2">Dehydrogenase/reductase SDR family member 1</fullName>
    </submittedName>
</protein>
<accession>A0AA35RBX4</accession>
<sequence>MTDLQGKVALVTGASRGVGRGIAHELGVAGATVYVTGRSATDDATTEDLGGTVNGTSALVTQSGGIGIPVLCDHTRDDAVLALFERIRREQGQLDILVNNVWGGYEDFDAANFVAPFWEQPMWRWELMFDAGVRAHYTASRLAASLMIPRKQGLIVNISSGDEGKYRGQVMYDVAKAAVDRMAFAMALELRQHGIAALAIYPGLTRTERVKRFASAKELTNSESPRYAGRAVVALATDSALMERNGGAYKTGELAQDYGFTDIDGTQPPPFSFG</sequence>
<organism evidence="2 3">
    <name type="scientific">Geodia barretti</name>
    <name type="common">Barrett's horny sponge</name>
    <dbReference type="NCBI Taxonomy" id="519541"/>
    <lineage>
        <taxon>Eukaryota</taxon>
        <taxon>Metazoa</taxon>
        <taxon>Porifera</taxon>
        <taxon>Demospongiae</taxon>
        <taxon>Heteroscleromorpha</taxon>
        <taxon>Tetractinellida</taxon>
        <taxon>Astrophorina</taxon>
        <taxon>Geodiidae</taxon>
        <taxon>Geodia</taxon>
    </lineage>
</organism>
<keyword evidence="3" id="KW-1185">Reference proteome</keyword>
<dbReference type="AlphaFoldDB" id="A0AA35RBX4"/>
<dbReference type="Pfam" id="PF00106">
    <property type="entry name" value="adh_short"/>
    <property type="match status" value="1"/>
</dbReference>
<dbReference type="Gene3D" id="3.40.50.720">
    <property type="entry name" value="NAD(P)-binding Rossmann-like Domain"/>
    <property type="match status" value="1"/>
</dbReference>
<dbReference type="InterPro" id="IPR036291">
    <property type="entry name" value="NAD(P)-bd_dom_sf"/>
</dbReference>
<comment type="caution">
    <text evidence="2">The sequence shown here is derived from an EMBL/GenBank/DDBJ whole genome shotgun (WGS) entry which is preliminary data.</text>
</comment>
<dbReference type="PRINTS" id="PR00080">
    <property type="entry name" value="SDRFAMILY"/>
</dbReference>
<dbReference type="Proteomes" id="UP001174909">
    <property type="component" value="Unassembled WGS sequence"/>
</dbReference>
<dbReference type="PANTHER" id="PTHR44147">
    <property type="entry name" value="DEHYDROGENASE/REDUCTASE SDR FAMILY MEMBER 1"/>
    <property type="match status" value="1"/>
</dbReference>
<dbReference type="PRINTS" id="PR00081">
    <property type="entry name" value="GDHRDH"/>
</dbReference>
<dbReference type="InterPro" id="IPR002347">
    <property type="entry name" value="SDR_fam"/>
</dbReference>
<gene>
    <name evidence="2" type="ORF">GBAR_LOCUS5414</name>
</gene>
<dbReference type="PANTHER" id="PTHR44147:SF2">
    <property type="entry name" value="DEHYDROGENASE_REDUCTASE SDR FAMILY MEMBER 1"/>
    <property type="match status" value="1"/>
</dbReference>